<dbReference type="AlphaFoldDB" id="A0A484I6K2"/>
<dbReference type="KEGG" id="nfn:NFRAN_0047"/>
<evidence type="ECO:0000313" key="2">
    <source>
        <dbReference type="Proteomes" id="UP000294299"/>
    </source>
</evidence>
<proteinExistence type="predicted"/>
<name>A0A484I6K2_9ARCH</name>
<dbReference type="EMBL" id="LR216287">
    <property type="protein sequence ID" value="VFJ12368.1"/>
    <property type="molecule type" value="Genomic_DNA"/>
</dbReference>
<organism evidence="1 2">
    <name type="scientific">Candidatus Nitrosocosmicus franklandianus</name>
    <dbReference type="NCBI Taxonomy" id="1798806"/>
    <lineage>
        <taxon>Archaea</taxon>
        <taxon>Nitrososphaerota</taxon>
        <taxon>Nitrososphaeria</taxon>
        <taxon>Nitrososphaerales</taxon>
        <taxon>Nitrososphaeraceae</taxon>
        <taxon>Candidatus Nitrosocosmicus</taxon>
    </lineage>
</organism>
<gene>
    <name evidence="1" type="ORF">NFRAN_0047</name>
</gene>
<keyword evidence="2" id="KW-1185">Reference proteome</keyword>
<dbReference type="Proteomes" id="UP000294299">
    <property type="component" value="Chromosome NFRAN"/>
</dbReference>
<sequence length="39" mass="4426">MVAAGLVFRKYNQNQKSKVCKLVISEGIHETDEAKVPYM</sequence>
<accession>A0A484I6K2</accession>
<protein>
    <submittedName>
        <fullName evidence="1">Uncharacterized protein</fullName>
    </submittedName>
</protein>
<reference evidence="1 2" key="1">
    <citation type="submission" date="2019-02" db="EMBL/GenBank/DDBJ databases">
        <authorList>
            <person name="Lehtovirta-Morley E L."/>
        </authorList>
    </citation>
    <scope>NUCLEOTIDE SEQUENCE [LARGE SCALE GENOMIC DNA]</scope>
    <source>
        <strain evidence="1">NFRAN1</strain>
    </source>
</reference>
<evidence type="ECO:0000313" key="1">
    <source>
        <dbReference type="EMBL" id="VFJ12368.1"/>
    </source>
</evidence>